<dbReference type="InterPro" id="IPR050789">
    <property type="entry name" value="Diverse_Enzym_Activities"/>
</dbReference>
<dbReference type="Gene3D" id="3.40.710.10">
    <property type="entry name" value="DD-peptidase/beta-lactamase superfamily"/>
    <property type="match status" value="1"/>
</dbReference>
<keyword evidence="2" id="KW-0378">Hydrolase</keyword>
<feature type="domain" description="Beta-lactamase-related" evidence="4">
    <location>
        <begin position="55"/>
        <end position="390"/>
    </location>
</feature>
<dbReference type="InterPro" id="IPR012338">
    <property type="entry name" value="Beta-lactam/transpept-like"/>
</dbReference>
<dbReference type="SUPFAM" id="SSF56601">
    <property type="entry name" value="beta-lactamase/transpeptidase-like"/>
    <property type="match status" value="1"/>
</dbReference>
<comment type="caution">
    <text evidence="5">The sequence shown here is derived from an EMBL/GenBank/DDBJ whole genome shotgun (WGS) entry which is preliminary data.</text>
</comment>
<dbReference type="Proteomes" id="UP000559256">
    <property type="component" value="Unassembled WGS sequence"/>
</dbReference>
<dbReference type="OrthoDB" id="428260at2759"/>
<protein>
    <recommendedName>
        <fullName evidence="4">Beta-lactamase-related domain-containing protein</fullName>
    </recommendedName>
</protein>
<evidence type="ECO:0000256" key="3">
    <source>
        <dbReference type="SAM" id="MobiDB-lite"/>
    </source>
</evidence>
<evidence type="ECO:0000313" key="5">
    <source>
        <dbReference type="EMBL" id="KAF5359055.1"/>
    </source>
</evidence>
<dbReference type="PANTHER" id="PTHR43283">
    <property type="entry name" value="BETA-LACTAMASE-RELATED"/>
    <property type="match status" value="1"/>
</dbReference>
<dbReference type="PANTHER" id="PTHR43283:SF17">
    <property type="entry name" value="(LOVD), PUTATIVE (AFU_ORTHOLOGUE AFUA_5G00920)-RELATED"/>
    <property type="match status" value="1"/>
</dbReference>
<dbReference type="AlphaFoldDB" id="A0A8H5G6C3"/>
<evidence type="ECO:0000256" key="1">
    <source>
        <dbReference type="ARBA" id="ARBA00009009"/>
    </source>
</evidence>
<evidence type="ECO:0000256" key="2">
    <source>
        <dbReference type="ARBA" id="ARBA00022801"/>
    </source>
</evidence>
<dbReference type="Pfam" id="PF00144">
    <property type="entry name" value="Beta-lactamase"/>
    <property type="match status" value="1"/>
</dbReference>
<proteinExistence type="inferred from homology"/>
<organism evidence="5 6">
    <name type="scientific">Tetrapyrgos nigripes</name>
    <dbReference type="NCBI Taxonomy" id="182062"/>
    <lineage>
        <taxon>Eukaryota</taxon>
        <taxon>Fungi</taxon>
        <taxon>Dikarya</taxon>
        <taxon>Basidiomycota</taxon>
        <taxon>Agaricomycotina</taxon>
        <taxon>Agaricomycetes</taxon>
        <taxon>Agaricomycetidae</taxon>
        <taxon>Agaricales</taxon>
        <taxon>Marasmiineae</taxon>
        <taxon>Marasmiaceae</taxon>
        <taxon>Tetrapyrgos</taxon>
    </lineage>
</organism>
<feature type="region of interest" description="Disordered" evidence="3">
    <location>
        <begin position="1"/>
        <end position="33"/>
    </location>
</feature>
<keyword evidence="6" id="KW-1185">Reference proteome</keyword>
<dbReference type="GO" id="GO:0016787">
    <property type="term" value="F:hydrolase activity"/>
    <property type="evidence" value="ECO:0007669"/>
    <property type="project" value="UniProtKB-KW"/>
</dbReference>
<gene>
    <name evidence="5" type="ORF">D9758_004912</name>
</gene>
<evidence type="ECO:0000313" key="6">
    <source>
        <dbReference type="Proteomes" id="UP000559256"/>
    </source>
</evidence>
<name>A0A8H5G6C3_9AGAR</name>
<dbReference type="InterPro" id="IPR001466">
    <property type="entry name" value="Beta-lactam-related"/>
</dbReference>
<comment type="similarity">
    <text evidence="1">Belongs to the class-A beta-lactamase family.</text>
</comment>
<sequence>MPLFSLSRTNSRRGMEPLRQKLRKATGEVDRPKQTTPPVILLAKNKAGTLEIKEKYGYVSKDRNAAPVDFDSTFWGASCTKLVTAVAAMQVVEKGLVDLDEDVGRILHEWKDPIVLEGFDDKGKPITRPAKTKMTLRHLLTLQSGMPYGILDETIQKYMRATGQSLKGHTLQDQSCWPLLFDPGEEWRYGYSIDWAGVVVERVTNSACLGDYMAKHIWGPLGMDNTAFRIQHRTDIKDRLVQIYQRNHDGSMSKTNVDYFPGIYDGGGGGLFFQPTDYMKLLESLMMNDGKVLKPETRDMLFEPQLKDSKALDYLRHLPEGLRNSMLCSTPPTTDINWGLGGLLMMEDVKGKRRKGTLSWAGMSNLYWWIDPTSEVCGFFASQILPPGETEVTNLNMEWELAVYDELRKVTS</sequence>
<accession>A0A8H5G6C3</accession>
<reference evidence="5 6" key="1">
    <citation type="journal article" date="2020" name="ISME J.">
        <title>Uncovering the hidden diversity of litter-decomposition mechanisms in mushroom-forming fungi.</title>
        <authorList>
            <person name="Floudas D."/>
            <person name="Bentzer J."/>
            <person name="Ahren D."/>
            <person name="Johansson T."/>
            <person name="Persson P."/>
            <person name="Tunlid A."/>
        </authorList>
    </citation>
    <scope>NUCLEOTIDE SEQUENCE [LARGE SCALE GENOMIC DNA]</scope>
    <source>
        <strain evidence="5 6">CBS 291.85</strain>
    </source>
</reference>
<evidence type="ECO:0000259" key="4">
    <source>
        <dbReference type="Pfam" id="PF00144"/>
    </source>
</evidence>
<feature type="compositionally biased region" description="Basic and acidic residues" evidence="3">
    <location>
        <begin position="13"/>
        <end position="33"/>
    </location>
</feature>
<dbReference type="EMBL" id="JAACJM010000047">
    <property type="protein sequence ID" value="KAF5359055.1"/>
    <property type="molecule type" value="Genomic_DNA"/>
</dbReference>